<reference evidence="2 3" key="1">
    <citation type="journal article" date="2024" name="Chem. Sci.">
        <title>Discovery of megapolipeptins by genome mining of a Burkholderiales bacteria collection.</title>
        <authorList>
            <person name="Paulo B.S."/>
            <person name="Recchia M.J.J."/>
            <person name="Lee S."/>
            <person name="Fergusson C.H."/>
            <person name="Romanowski S.B."/>
            <person name="Hernandez A."/>
            <person name="Krull N."/>
            <person name="Liu D.Y."/>
            <person name="Cavanagh H."/>
            <person name="Bos A."/>
            <person name="Gray C.A."/>
            <person name="Murphy B.T."/>
            <person name="Linington R.G."/>
            <person name="Eustaquio A.S."/>
        </authorList>
    </citation>
    <scope>NUCLEOTIDE SEQUENCE [LARGE SCALE GENOMIC DNA]</scope>
    <source>
        <strain evidence="2 3">RL21-008-BIB-A</strain>
    </source>
</reference>
<dbReference type="SUPFAM" id="SSF54593">
    <property type="entry name" value="Glyoxalase/Bleomycin resistance protein/Dihydroxybiphenyl dioxygenase"/>
    <property type="match status" value="1"/>
</dbReference>
<dbReference type="PANTHER" id="PTHR40265:SF1">
    <property type="entry name" value="GLYOXALASE-LIKE DOMAIN-CONTAINING PROTEIN"/>
    <property type="match status" value="1"/>
</dbReference>
<accession>A0ABW9A5X0</accession>
<evidence type="ECO:0000259" key="1">
    <source>
        <dbReference type="Pfam" id="PF13468"/>
    </source>
</evidence>
<organism evidence="2 3">
    <name type="scientific">Herbaspirillum lusitanum</name>
    <dbReference type="NCBI Taxonomy" id="213312"/>
    <lineage>
        <taxon>Bacteria</taxon>
        <taxon>Pseudomonadati</taxon>
        <taxon>Pseudomonadota</taxon>
        <taxon>Betaproteobacteria</taxon>
        <taxon>Burkholderiales</taxon>
        <taxon>Oxalobacteraceae</taxon>
        <taxon>Herbaspirillum</taxon>
    </lineage>
</organism>
<proteinExistence type="predicted"/>
<dbReference type="EMBL" id="JAQQFM010000001">
    <property type="protein sequence ID" value="MFL9923057.1"/>
    <property type="molecule type" value="Genomic_DNA"/>
</dbReference>
<dbReference type="Proteomes" id="UP001629246">
    <property type="component" value="Unassembled WGS sequence"/>
</dbReference>
<evidence type="ECO:0000313" key="2">
    <source>
        <dbReference type="EMBL" id="MFL9923057.1"/>
    </source>
</evidence>
<gene>
    <name evidence="2" type="ORF">PQR62_02180</name>
</gene>
<evidence type="ECO:0000313" key="3">
    <source>
        <dbReference type="Proteomes" id="UP001629246"/>
    </source>
</evidence>
<dbReference type="Gene3D" id="3.10.180.10">
    <property type="entry name" value="2,3-Dihydroxybiphenyl 1,2-Dioxygenase, domain 1"/>
    <property type="match status" value="1"/>
</dbReference>
<dbReference type="PANTHER" id="PTHR40265">
    <property type="entry name" value="BLL2707 PROTEIN"/>
    <property type="match status" value="1"/>
</dbReference>
<dbReference type="RefSeq" id="WP_408154311.1">
    <property type="nucleotide sequence ID" value="NZ_JAQQFM010000001.1"/>
</dbReference>
<sequence>MSHNNIQVSSPATPQQAALDHLVLNTHYDIDAAQALLDGLGFIVTPRGYHTLGSVNHLVVLADGYLELIGQPRDSEKVRQEILDSPVGFDGLVYAVDDVQACHDNWLAMGLTPQPVQHFSRPVEVAGQTTDARFSTVRLLPGQFSAGRVYACRHLTPELVWRPEWMVHPNGVRGISSMLVLDQHPARAAADYERMGHWGSKFSLEFAEAGSLAARFGELAAHVPQRDACFAAISLRGGDRQFISARARALGLPILEHADSLTVALPAFQALLEFAG</sequence>
<dbReference type="Pfam" id="PF13468">
    <property type="entry name" value="Glyoxalase_3"/>
    <property type="match status" value="1"/>
</dbReference>
<protein>
    <submittedName>
        <fullName evidence="2">VOC family protein</fullName>
    </submittedName>
</protein>
<comment type="caution">
    <text evidence="2">The sequence shown here is derived from an EMBL/GenBank/DDBJ whole genome shotgun (WGS) entry which is preliminary data.</text>
</comment>
<name>A0ABW9A5X0_9BURK</name>
<feature type="domain" description="Glyoxalase-like" evidence="1">
    <location>
        <begin position="19"/>
        <end position="195"/>
    </location>
</feature>
<keyword evidence="3" id="KW-1185">Reference proteome</keyword>
<dbReference type="InterPro" id="IPR029068">
    <property type="entry name" value="Glyas_Bleomycin-R_OHBP_Dase"/>
</dbReference>
<dbReference type="InterPro" id="IPR025870">
    <property type="entry name" value="Glyoxalase-like_dom"/>
</dbReference>